<dbReference type="InterPro" id="IPR021457">
    <property type="entry name" value="DUF3108"/>
</dbReference>
<comment type="caution">
    <text evidence="2">The sequence shown here is derived from an EMBL/GenBank/DDBJ whole genome shotgun (WGS) entry which is preliminary data.</text>
</comment>
<evidence type="ECO:0000313" key="2">
    <source>
        <dbReference type="EMBL" id="PIQ88852.1"/>
    </source>
</evidence>
<evidence type="ECO:0000313" key="3">
    <source>
        <dbReference type="Proteomes" id="UP000229641"/>
    </source>
</evidence>
<sequence length="231" mass="26305">MTKVLLAILLFSCCFVPGAYAQDGNLFLKNETITYGIKLRGIGIGKATLAYKGRTRLNDKDAHLIIFETNTANFKDRETMFADIDTFLPLRIERDIKNWGKKIYIVEEYDQDNNAVKITRVNGKRTSVRKIKQDDNIQNVILLTYLFRKIGGFEIGSDFTVTLPLSKLIMRFTKEVSVSVPSGEYMAYLAESFPKGHKIWFENSNKGIPVKISGPFFLGDINMVMNEYTSE</sequence>
<feature type="signal peptide" evidence="1">
    <location>
        <begin position="1"/>
        <end position="21"/>
    </location>
</feature>
<protein>
    <recommendedName>
        <fullName evidence="4">DUF3108 domain-containing protein</fullName>
    </recommendedName>
</protein>
<organism evidence="2 3">
    <name type="scientific">Candidatus Ghiorseimicrobium undicola</name>
    <dbReference type="NCBI Taxonomy" id="1974746"/>
    <lineage>
        <taxon>Bacteria</taxon>
        <taxon>Pseudomonadati</taxon>
        <taxon>Candidatus Omnitrophota</taxon>
        <taxon>Candidatus Ghiorseimicrobium</taxon>
    </lineage>
</organism>
<dbReference type="Proteomes" id="UP000229641">
    <property type="component" value="Unassembled WGS sequence"/>
</dbReference>
<evidence type="ECO:0000256" key="1">
    <source>
        <dbReference type="SAM" id="SignalP"/>
    </source>
</evidence>
<gene>
    <name evidence="2" type="ORF">COV72_06135</name>
</gene>
<accession>A0A2H0LWW5</accession>
<reference evidence="2 3" key="1">
    <citation type="submission" date="2017-09" db="EMBL/GenBank/DDBJ databases">
        <title>Depth-based differentiation of microbial function through sediment-hosted aquifers and enrichment of novel symbionts in the deep terrestrial subsurface.</title>
        <authorList>
            <person name="Probst A.J."/>
            <person name="Ladd B."/>
            <person name="Jarett J.K."/>
            <person name="Geller-Mcgrath D.E."/>
            <person name="Sieber C.M."/>
            <person name="Emerson J.B."/>
            <person name="Anantharaman K."/>
            <person name="Thomas B.C."/>
            <person name="Malmstrom R."/>
            <person name="Stieglmeier M."/>
            <person name="Klingl A."/>
            <person name="Woyke T."/>
            <person name="Ryan C.M."/>
            <person name="Banfield J.F."/>
        </authorList>
    </citation>
    <scope>NUCLEOTIDE SEQUENCE [LARGE SCALE GENOMIC DNA]</scope>
    <source>
        <strain evidence="2">CG11_big_fil_rev_8_21_14_0_20_42_13</strain>
    </source>
</reference>
<keyword evidence="1" id="KW-0732">Signal</keyword>
<feature type="chain" id="PRO_5013782646" description="DUF3108 domain-containing protein" evidence="1">
    <location>
        <begin position="22"/>
        <end position="231"/>
    </location>
</feature>
<proteinExistence type="predicted"/>
<dbReference type="AlphaFoldDB" id="A0A2H0LWW5"/>
<dbReference type="Pfam" id="PF11306">
    <property type="entry name" value="DUF3108"/>
    <property type="match status" value="1"/>
</dbReference>
<evidence type="ECO:0008006" key="4">
    <source>
        <dbReference type="Google" id="ProtNLM"/>
    </source>
</evidence>
<name>A0A2H0LWW5_9BACT</name>
<dbReference type="EMBL" id="PCWA01000084">
    <property type="protein sequence ID" value="PIQ88852.1"/>
    <property type="molecule type" value="Genomic_DNA"/>
</dbReference>